<comment type="caution">
    <text evidence="1">The sequence shown here is derived from an EMBL/GenBank/DDBJ whole genome shotgun (WGS) entry which is preliminary data.</text>
</comment>
<evidence type="ECO:0000313" key="1">
    <source>
        <dbReference type="EMBL" id="KAG0151925.1"/>
    </source>
</evidence>
<dbReference type="EMBL" id="MU167210">
    <property type="protein sequence ID" value="KAG0151925.1"/>
    <property type="molecule type" value="Genomic_DNA"/>
</dbReference>
<gene>
    <name evidence="1" type="ORF">CROQUDRAFT_17421</name>
</gene>
<dbReference type="Proteomes" id="UP000886653">
    <property type="component" value="Unassembled WGS sequence"/>
</dbReference>
<dbReference type="OrthoDB" id="2505542at2759"/>
<dbReference type="AlphaFoldDB" id="A0A9P6NYV3"/>
<proteinExistence type="predicted"/>
<organism evidence="1 2">
    <name type="scientific">Cronartium quercuum f. sp. fusiforme G11</name>
    <dbReference type="NCBI Taxonomy" id="708437"/>
    <lineage>
        <taxon>Eukaryota</taxon>
        <taxon>Fungi</taxon>
        <taxon>Dikarya</taxon>
        <taxon>Basidiomycota</taxon>
        <taxon>Pucciniomycotina</taxon>
        <taxon>Pucciniomycetes</taxon>
        <taxon>Pucciniales</taxon>
        <taxon>Coleosporiaceae</taxon>
        <taxon>Cronartium</taxon>
    </lineage>
</organism>
<feature type="non-terminal residue" evidence="1">
    <location>
        <position position="1"/>
    </location>
</feature>
<keyword evidence="2" id="KW-1185">Reference proteome</keyword>
<feature type="non-terminal residue" evidence="1">
    <location>
        <position position="78"/>
    </location>
</feature>
<reference evidence="1" key="1">
    <citation type="submission" date="2013-11" db="EMBL/GenBank/DDBJ databases">
        <title>Genome sequence of the fusiform rust pathogen reveals effectors for host alternation and coevolution with pine.</title>
        <authorList>
            <consortium name="DOE Joint Genome Institute"/>
            <person name="Smith K."/>
            <person name="Pendleton A."/>
            <person name="Kubisiak T."/>
            <person name="Anderson C."/>
            <person name="Salamov A."/>
            <person name="Aerts A."/>
            <person name="Riley R."/>
            <person name="Clum A."/>
            <person name="Lindquist E."/>
            <person name="Ence D."/>
            <person name="Campbell M."/>
            <person name="Kronenberg Z."/>
            <person name="Feau N."/>
            <person name="Dhillon B."/>
            <person name="Hamelin R."/>
            <person name="Burleigh J."/>
            <person name="Smith J."/>
            <person name="Yandell M."/>
            <person name="Nelson C."/>
            <person name="Grigoriev I."/>
            <person name="Davis J."/>
        </authorList>
    </citation>
    <scope>NUCLEOTIDE SEQUENCE</scope>
    <source>
        <strain evidence="1">G11</strain>
    </source>
</reference>
<sequence>IDLVCFKTSDGPIFMHPFHAVEPFLTWMTAVEIFSTTKGVTHDADKIIITGSLICETNMFSFYASSFNTFSDIPWDSF</sequence>
<evidence type="ECO:0000313" key="2">
    <source>
        <dbReference type="Proteomes" id="UP000886653"/>
    </source>
</evidence>
<name>A0A9P6NYV3_9BASI</name>
<protein>
    <submittedName>
        <fullName evidence="1">Uncharacterized protein</fullName>
    </submittedName>
</protein>
<accession>A0A9P6NYV3</accession>